<evidence type="ECO:0000313" key="6">
    <source>
        <dbReference type="EMBL" id="MTD52926.1"/>
    </source>
</evidence>
<reference evidence="6 7" key="1">
    <citation type="submission" date="2019-11" db="EMBL/GenBank/DDBJ databases">
        <title>Draft genome of Amycolatopsis RM579.</title>
        <authorList>
            <person name="Duangmal K."/>
            <person name="Mingma R."/>
        </authorList>
    </citation>
    <scope>NUCLEOTIDE SEQUENCE [LARGE SCALE GENOMIC DNA]</scope>
    <source>
        <strain evidence="6 7">RM579</strain>
    </source>
</reference>
<dbReference type="PANTHER" id="PTHR43400">
    <property type="entry name" value="FUMARATE REDUCTASE"/>
    <property type="match status" value="1"/>
</dbReference>
<evidence type="ECO:0000256" key="1">
    <source>
        <dbReference type="ARBA" id="ARBA00001974"/>
    </source>
</evidence>
<comment type="caution">
    <text evidence="6">The sequence shown here is derived from an EMBL/GenBank/DDBJ whole genome shotgun (WGS) entry which is preliminary data.</text>
</comment>
<dbReference type="GO" id="GO:0008202">
    <property type="term" value="P:steroid metabolic process"/>
    <property type="evidence" value="ECO:0007669"/>
    <property type="project" value="UniProtKB-ARBA"/>
</dbReference>
<dbReference type="InterPro" id="IPR003953">
    <property type="entry name" value="FAD-dep_OxRdtase_2_FAD-bd"/>
</dbReference>
<keyword evidence="4" id="KW-0560">Oxidoreductase</keyword>
<dbReference type="GO" id="GO:0033765">
    <property type="term" value="F:steroid dehydrogenase activity, acting on the CH-CH group of donors"/>
    <property type="evidence" value="ECO:0007669"/>
    <property type="project" value="UniProtKB-ARBA"/>
</dbReference>
<dbReference type="OrthoDB" id="9813348at2"/>
<dbReference type="Proteomes" id="UP000440096">
    <property type="component" value="Unassembled WGS sequence"/>
</dbReference>
<accession>A0A6N7Z2J7</accession>
<dbReference type="InterPro" id="IPR050315">
    <property type="entry name" value="FAD-oxidoreductase_2"/>
</dbReference>
<keyword evidence="3" id="KW-0274">FAD</keyword>
<dbReference type="PANTHER" id="PTHR43400:SF10">
    <property type="entry name" value="3-OXOSTEROID 1-DEHYDROGENASE"/>
    <property type="match status" value="1"/>
</dbReference>
<dbReference type="Gene3D" id="3.90.700.10">
    <property type="entry name" value="Succinate dehydrogenase/fumarate reductase flavoprotein, catalytic domain"/>
    <property type="match status" value="1"/>
</dbReference>
<dbReference type="Pfam" id="PF00890">
    <property type="entry name" value="FAD_binding_2"/>
    <property type="match status" value="1"/>
</dbReference>
<proteinExistence type="predicted"/>
<protein>
    <submittedName>
        <fullName evidence="6">FAD-dependent oxidoreductase</fullName>
    </submittedName>
</protein>
<organism evidence="6 7">
    <name type="scientific">Amycolatopsis pithecellobii</name>
    <dbReference type="NCBI Taxonomy" id="664692"/>
    <lineage>
        <taxon>Bacteria</taxon>
        <taxon>Bacillati</taxon>
        <taxon>Actinomycetota</taxon>
        <taxon>Actinomycetes</taxon>
        <taxon>Pseudonocardiales</taxon>
        <taxon>Pseudonocardiaceae</taxon>
        <taxon>Amycolatopsis</taxon>
    </lineage>
</organism>
<dbReference type="Gene3D" id="3.50.50.60">
    <property type="entry name" value="FAD/NAD(P)-binding domain"/>
    <property type="match status" value="2"/>
</dbReference>
<dbReference type="SUPFAM" id="SSF56425">
    <property type="entry name" value="Succinate dehydrogenase/fumarate reductase flavoprotein, catalytic domain"/>
    <property type="match status" value="1"/>
</dbReference>
<dbReference type="EMBL" id="WMBA01000003">
    <property type="protein sequence ID" value="MTD52926.1"/>
    <property type="molecule type" value="Genomic_DNA"/>
</dbReference>
<gene>
    <name evidence="6" type="ORF">GKO32_02895</name>
</gene>
<sequence>MSTPKSVEELAGPYDFIVLGSGASGLTGALVAAIGGAHVLVLEKSGLVGGTTSMSGGGVWIPGNRHMGEVGVEDSREEALAYLRACAGPTGDDEHIVALVDHGPRMIELLEDQGGVAFEAWPAIGGTIDYRPWLPGAKHGGRALNSLRIPLAELGEWGARLRKEPASRWRVNPLDYYSKEMHLMRPVPESGGGGGWGAINALSLGAADEQEEAYGRGTGLIAHLLRGALNHGVHVLTGTPATRLVVQGNRVVGVGVGETEIEVRHGVLIATGGFTNNEELKRMWLSRPLEFTCDIESNQGDGHLMGAGIGAQLAGLGDAWWMPHLQLGGEAGVVNAGGSREDRILPHTLIVNSMGRRFMNEATNYYDAGEYFGNRVGAAPRNFPAWFIFDQQGVERYALLAWKLPQAGQPAEFLKVGETVEDLARQIGLDPGVLRGTIDRFNGFARTGVDEEFQRGGNPWDLAWGDPECRPNPCLGTLEKGPFYAIQVLTGALATRGGLRVNARAEVLAAQDGNPIPGLYAAGNCSNGGPAGTYAGPGSTLGAGMTFGYLAAQQVVAEIAAT</sequence>
<dbReference type="PRINTS" id="PR00411">
    <property type="entry name" value="PNDRDTASEI"/>
</dbReference>
<evidence type="ECO:0000313" key="7">
    <source>
        <dbReference type="Proteomes" id="UP000440096"/>
    </source>
</evidence>
<dbReference type="RefSeq" id="WP_154755188.1">
    <property type="nucleotide sequence ID" value="NZ_WMBA01000003.1"/>
</dbReference>
<evidence type="ECO:0000256" key="4">
    <source>
        <dbReference type="ARBA" id="ARBA00023002"/>
    </source>
</evidence>
<dbReference type="InterPro" id="IPR036188">
    <property type="entry name" value="FAD/NAD-bd_sf"/>
</dbReference>
<comment type="cofactor">
    <cofactor evidence="1">
        <name>FAD</name>
        <dbReference type="ChEBI" id="CHEBI:57692"/>
    </cofactor>
</comment>
<evidence type="ECO:0000259" key="5">
    <source>
        <dbReference type="Pfam" id="PF00890"/>
    </source>
</evidence>
<keyword evidence="2" id="KW-0285">Flavoprotein</keyword>
<dbReference type="AlphaFoldDB" id="A0A6N7Z2J7"/>
<dbReference type="InterPro" id="IPR027477">
    <property type="entry name" value="Succ_DH/fumarate_Rdtase_cat_sf"/>
</dbReference>
<name>A0A6N7Z2J7_9PSEU</name>
<keyword evidence="7" id="KW-1185">Reference proteome</keyword>
<dbReference type="SUPFAM" id="SSF51905">
    <property type="entry name" value="FAD/NAD(P)-binding domain"/>
    <property type="match status" value="1"/>
</dbReference>
<evidence type="ECO:0000256" key="3">
    <source>
        <dbReference type="ARBA" id="ARBA00022827"/>
    </source>
</evidence>
<feature type="domain" description="FAD-dependent oxidoreductase 2 FAD-binding" evidence="5">
    <location>
        <begin position="15"/>
        <end position="541"/>
    </location>
</feature>
<evidence type="ECO:0000256" key="2">
    <source>
        <dbReference type="ARBA" id="ARBA00022630"/>
    </source>
</evidence>